<evidence type="ECO:0000313" key="2">
    <source>
        <dbReference type="EMBL" id="EEC56962.1"/>
    </source>
</evidence>
<organism evidence="2 3">
    <name type="scientific">[Bacteroides] pectinophilus ATCC 43243</name>
    <dbReference type="NCBI Taxonomy" id="483218"/>
    <lineage>
        <taxon>Bacteria</taxon>
        <taxon>Bacillati</taxon>
        <taxon>Bacillota</taxon>
        <taxon>Clostridia</taxon>
        <taxon>Eubacteriales</taxon>
    </lineage>
</organism>
<evidence type="ECO:0000313" key="3">
    <source>
        <dbReference type="Proteomes" id="UP000003136"/>
    </source>
</evidence>
<dbReference type="Proteomes" id="UP000003136">
    <property type="component" value="Unassembled WGS sequence"/>
</dbReference>
<dbReference type="eggNOG" id="COG3663">
    <property type="taxonomic scope" value="Bacteria"/>
</dbReference>
<protein>
    <recommendedName>
        <fullName evidence="1">Uracil-DNA glycosylase-like domain-containing protein</fullName>
    </recommendedName>
</protein>
<dbReference type="EMBL" id="ABVQ01000036">
    <property type="protein sequence ID" value="EEC56962.1"/>
    <property type="molecule type" value="Genomic_DNA"/>
</dbReference>
<dbReference type="SMART" id="SM00987">
    <property type="entry name" value="UreE_C"/>
    <property type="match status" value="1"/>
</dbReference>
<dbReference type="CDD" id="cd10032">
    <property type="entry name" value="UDG-F6_HDG"/>
    <property type="match status" value="1"/>
</dbReference>
<proteinExistence type="predicted"/>
<dbReference type="STRING" id="483218.BACPEC_01449"/>
<dbReference type="InterPro" id="IPR036895">
    <property type="entry name" value="Uracil-DNA_glycosylase-like_sf"/>
</dbReference>
<keyword evidence="3" id="KW-1185">Reference proteome</keyword>
<dbReference type="NCBIfam" id="TIGR04274">
    <property type="entry name" value="hypoxanDNAglyco"/>
    <property type="match status" value="1"/>
</dbReference>
<dbReference type="InterPro" id="IPR005122">
    <property type="entry name" value="Uracil-DNA_glycosylase-like"/>
</dbReference>
<evidence type="ECO:0000259" key="1">
    <source>
        <dbReference type="SMART" id="SM00986"/>
    </source>
</evidence>
<reference evidence="2 3" key="1">
    <citation type="submission" date="2008-11" db="EMBL/GenBank/DDBJ databases">
        <title>Draft genome sequence of Bacteroides pectinophilus (ATCC 43243).</title>
        <authorList>
            <person name="Sudarsanam P."/>
            <person name="Ley R."/>
            <person name="Guruge J."/>
            <person name="Turnbaugh P.J."/>
            <person name="Mahowald M."/>
            <person name="Liep D."/>
            <person name="Gordon J."/>
        </authorList>
    </citation>
    <scope>NUCLEOTIDE SEQUENCE [LARGE SCALE GENOMIC DNA]</scope>
    <source>
        <strain evidence="2 3">ATCC 43243</strain>
    </source>
</reference>
<dbReference type="AlphaFoldDB" id="B7ATH8"/>
<dbReference type="SMART" id="SM00986">
    <property type="entry name" value="UDG"/>
    <property type="match status" value="1"/>
</dbReference>
<name>B7ATH8_9FIRM</name>
<dbReference type="InterPro" id="IPR026353">
    <property type="entry name" value="Hypoxan-DNA_Glyclase"/>
</dbReference>
<gene>
    <name evidence="2" type="ORF">BACPEC_01449</name>
</gene>
<comment type="caution">
    <text evidence="2">The sequence shown here is derived from an EMBL/GenBank/DDBJ whole genome shotgun (WGS) entry which is preliminary data.</text>
</comment>
<sequence length="180" mass="20500">MYTEKLTSVKHPFEPVVDKDSRILILGSFPSVKSRENMFYYGHPQNRFWRMLADIVKADVPQTIEDKKNLILSNGFALWDTLAMCEIHASADSSIRHEVPNDIPGLVKQYGIEAIMFNGNAAYRYFEKYYGKDDGLEGIIKKALPSTSPANAACSYERLVGEWGSAVNELKEKILKEKRY</sequence>
<dbReference type="Gene3D" id="3.40.470.10">
    <property type="entry name" value="Uracil-DNA glycosylase-like domain"/>
    <property type="match status" value="1"/>
</dbReference>
<dbReference type="SUPFAM" id="SSF52141">
    <property type="entry name" value="Uracil-DNA glycosylase-like"/>
    <property type="match status" value="1"/>
</dbReference>
<reference evidence="2 3" key="2">
    <citation type="submission" date="2008-11" db="EMBL/GenBank/DDBJ databases">
        <authorList>
            <person name="Fulton L."/>
            <person name="Clifton S."/>
            <person name="Fulton B."/>
            <person name="Xu J."/>
            <person name="Minx P."/>
            <person name="Pepin K.H."/>
            <person name="Johnson M."/>
            <person name="Bhonagiri V."/>
            <person name="Nash W.E."/>
            <person name="Mardis E.R."/>
            <person name="Wilson R.K."/>
        </authorList>
    </citation>
    <scope>NUCLEOTIDE SEQUENCE [LARGE SCALE GENOMIC DNA]</scope>
    <source>
        <strain evidence="2 3">ATCC 43243</strain>
    </source>
</reference>
<dbReference type="HOGENOM" id="CLU_094865_1_0_9"/>
<dbReference type="Pfam" id="PF03167">
    <property type="entry name" value="UDG"/>
    <property type="match status" value="1"/>
</dbReference>
<feature type="domain" description="Uracil-DNA glycosylase-like" evidence="1">
    <location>
        <begin position="14"/>
        <end position="164"/>
    </location>
</feature>
<accession>B7ATH8</accession>